<keyword evidence="3" id="KW-1185">Reference proteome</keyword>
<protein>
    <submittedName>
        <fullName evidence="2">Uncharacterized protein</fullName>
    </submittedName>
</protein>
<name>A0A9X0ARJ4_9HELO</name>
<accession>A0A9X0ARJ4</accession>
<sequence length="50" mass="5517">MVGWDMPGLPENETKTTAGPSGFAKGDFLTQRPEGWKLEAQKAMSHMSHK</sequence>
<evidence type="ECO:0000256" key="1">
    <source>
        <dbReference type="SAM" id="MobiDB-lite"/>
    </source>
</evidence>
<feature type="region of interest" description="Disordered" evidence="1">
    <location>
        <begin position="1"/>
        <end position="50"/>
    </location>
</feature>
<dbReference type="EMBL" id="JAPEIS010000003">
    <property type="protein sequence ID" value="KAJ8067616.1"/>
    <property type="molecule type" value="Genomic_DNA"/>
</dbReference>
<evidence type="ECO:0000313" key="3">
    <source>
        <dbReference type="Proteomes" id="UP001152300"/>
    </source>
</evidence>
<dbReference type="Proteomes" id="UP001152300">
    <property type="component" value="Unassembled WGS sequence"/>
</dbReference>
<dbReference type="AlphaFoldDB" id="A0A9X0ARJ4"/>
<gene>
    <name evidence="2" type="ORF">OCU04_003226</name>
</gene>
<evidence type="ECO:0000313" key="2">
    <source>
        <dbReference type="EMBL" id="KAJ8067616.1"/>
    </source>
</evidence>
<proteinExistence type="predicted"/>
<organism evidence="2 3">
    <name type="scientific">Sclerotinia nivalis</name>
    <dbReference type="NCBI Taxonomy" id="352851"/>
    <lineage>
        <taxon>Eukaryota</taxon>
        <taxon>Fungi</taxon>
        <taxon>Dikarya</taxon>
        <taxon>Ascomycota</taxon>
        <taxon>Pezizomycotina</taxon>
        <taxon>Leotiomycetes</taxon>
        <taxon>Helotiales</taxon>
        <taxon>Sclerotiniaceae</taxon>
        <taxon>Sclerotinia</taxon>
    </lineage>
</organism>
<reference evidence="2" key="1">
    <citation type="submission" date="2022-11" db="EMBL/GenBank/DDBJ databases">
        <title>Genome Resource of Sclerotinia nivalis Strain SnTB1, a Plant Pathogen Isolated from American Ginseng.</title>
        <authorList>
            <person name="Fan S."/>
        </authorList>
    </citation>
    <scope>NUCLEOTIDE SEQUENCE</scope>
    <source>
        <strain evidence="2">SnTB1</strain>
    </source>
</reference>
<comment type="caution">
    <text evidence="2">The sequence shown here is derived from an EMBL/GenBank/DDBJ whole genome shotgun (WGS) entry which is preliminary data.</text>
</comment>